<dbReference type="AlphaFoldDB" id="T1IPU1"/>
<evidence type="ECO:0000313" key="2">
    <source>
        <dbReference type="Proteomes" id="UP000014500"/>
    </source>
</evidence>
<keyword evidence="2" id="KW-1185">Reference proteome</keyword>
<proteinExistence type="predicted"/>
<protein>
    <submittedName>
        <fullName evidence="1">Uncharacterized protein</fullName>
    </submittedName>
</protein>
<dbReference type="HOGENOM" id="CLU_2457633_0_0_1"/>
<dbReference type="EnsemblMetazoa" id="SMAR003046-RA">
    <property type="protein sequence ID" value="SMAR003046-PA"/>
    <property type="gene ID" value="SMAR003046"/>
</dbReference>
<evidence type="ECO:0000313" key="1">
    <source>
        <dbReference type="EnsemblMetazoa" id="SMAR003046-PA"/>
    </source>
</evidence>
<accession>T1IPU1</accession>
<dbReference type="EMBL" id="JH431265">
    <property type="status" value="NOT_ANNOTATED_CDS"/>
    <property type="molecule type" value="Genomic_DNA"/>
</dbReference>
<reference evidence="1" key="2">
    <citation type="submission" date="2015-02" db="UniProtKB">
        <authorList>
            <consortium name="EnsemblMetazoa"/>
        </authorList>
    </citation>
    <scope>IDENTIFICATION</scope>
</reference>
<sequence length="89" mass="10707">MAKIQRKEIVVKRLGVEIYIFRFNCLRIFVNFHLKQHGITTPSSHDKESEERDRRYYKYPQNEALMPAYPGSLIWVYWAAKSETLSHIY</sequence>
<name>T1IPU1_STRMM</name>
<dbReference type="Proteomes" id="UP000014500">
    <property type="component" value="Unassembled WGS sequence"/>
</dbReference>
<organism evidence="1 2">
    <name type="scientific">Strigamia maritima</name>
    <name type="common">European centipede</name>
    <name type="synonym">Geophilus maritimus</name>
    <dbReference type="NCBI Taxonomy" id="126957"/>
    <lineage>
        <taxon>Eukaryota</taxon>
        <taxon>Metazoa</taxon>
        <taxon>Ecdysozoa</taxon>
        <taxon>Arthropoda</taxon>
        <taxon>Myriapoda</taxon>
        <taxon>Chilopoda</taxon>
        <taxon>Pleurostigmophora</taxon>
        <taxon>Geophilomorpha</taxon>
        <taxon>Linotaeniidae</taxon>
        <taxon>Strigamia</taxon>
    </lineage>
</organism>
<reference evidence="2" key="1">
    <citation type="submission" date="2011-05" db="EMBL/GenBank/DDBJ databases">
        <authorList>
            <person name="Richards S.R."/>
            <person name="Qu J."/>
            <person name="Jiang H."/>
            <person name="Jhangiani S.N."/>
            <person name="Agravi P."/>
            <person name="Goodspeed R."/>
            <person name="Gross S."/>
            <person name="Mandapat C."/>
            <person name="Jackson L."/>
            <person name="Mathew T."/>
            <person name="Pu L."/>
            <person name="Thornton R."/>
            <person name="Saada N."/>
            <person name="Wilczek-Boney K.B."/>
            <person name="Lee S."/>
            <person name="Kovar C."/>
            <person name="Wu Y."/>
            <person name="Scherer S.E."/>
            <person name="Worley K.C."/>
            <person name="Muzny D.M."/>
            <person name="Gibbs R."/>
        </authorList>
    </citation>
    <scope>NUCLEOTIDE SEQUENCE</scope>
    <source>
        <strain evidence="2">Brora</strain>
    </source>
</reference>